<evidence type="ECO:0000256" key="1">
    <source>
        <dbReference type="ARBA" id="ARBA00006484"/>
    </source>
</evidence>
<dbReference type="EMBL" id="SRMB01000001">
    <property type="protein sequence ID" value="TGE27981.1"/>
    <property type="molecule type" value="Genomic_DNA"/>
</dbReference>
<protein>
    <submittedName>
        <fullName evidence="5">SDR family oxidoreductase</fullName>
    </submittedName>
</protein>
<dbReference type="Gene3D" id="3.40.50.720">
    <property type="entry name" value="NAD(P)-binding Rossmann-like Domain"/>
    <property type="match status" value="1"/>
</dbReference>
<dbReference type="RefSeq" id="WP_135391354.1">
    <property type="nucleotide sequence ID" value="NZ_SRMB01000001.1"/>
</dbReference>
<reference evidence="5 6" key="1">
    <citation type="submission" date="2019-04" db="EMBL/GenBank/DDBJ databases">
        <authorList>
            <person name="Feng G."/>
            <person name="Zhang J."/>
            <person name="Zhu H."/>
        </authorList>
    </citation>
    <scope>NUCLEOTIDE SEQUENCE [LARGE SCALE GENOMIC DNA]</scope>
    <source>
        <strain evidence="5 6">9PBR-1</strain>
    </source>
</reference>
<dbReference type="PRINTS" id="PR00081">
    <property type="entry name" value="GDHRDH"/>
</dbReference>
<gene>
    <name evidence="5" type="ORF">E5K02_00520</name>
</gene>
<accession>A0A4Z0QG24</accession>
<dbReference type="InterPro" id="IPR036291">
    <property type="entry name" value="NAD(P)-bd_dom_sf"/>
</dbReference>
<dbReference type="GO" id="GO:0016616">
    <property type="term" value="F:oxidoreductase activity, acting on the CH-OH group of donors, NAD or NADP as acceptor"/>
    <property type="evidence" value="ECO:0007669"/>
    <property type="project" value="TreeGrafter"/>
</dbReference>
<keyword evidence="3" id="KW-0560">Oxidoreductase</keyword>
<dbReference type="GO" id="GO:0030497">
    <property type="term" value="P:fatty acid elongation"/>
    <property type="evidence" value="ECO:0007669"/>
    <property type="project" value="TreeGrafter"/>
</dbReference>
<dbReference type="SMART" id="SM00822">
    <property type="entry name" value="PKS_KR"/>
    <property type="match status" value="1"/>
</dbReference>
<feature type="domain" description="Ketoreductase" evidence="4">
    <location>
        <begin position="5"/>
        <end position="194"/>
    </location>
</feature>
<keyword evidence="6" id="KW-1185">Reference proteome</keyword>
<dbReference type="InterPro" id="IPR057326">
    <property type="entry name" value="KR_dom"/>
</dbReference>
<dbReference type="SUPFAM" id="SSF51735">
    <property type="entry name" value="NAD(P)-binding Rossmann-fold domains"/>
    <property type="match status" value="1"/>
</dbReference>
<organism evidence="5 6">
    <name type="scientific">Hymenobacter metallicola</name>
    <dbReference type="NCBI Taxonomy" id="2563114"/>
    <lineage>
        <taxon>Bacteria</taxon>
        <taxon>Pseudomonadati</taxon>
        <taxon>Bacteroidota</taxon>
        <taxon>Cytophagia</taxon>
        <taxon>Cytophagales</taxon>
        <taxon>Hymenobacteraceae</taxon>
        <taxon>Hymenobacter</taxon>
    </lineage>
</organism>
<dbReference type="PANTHER" id="PTHR42760">
    <property type="entry name" value="SHORT-CHAIN DEHYDROGENASES/REDUCTASES FAMILY MEMBER"/>
    <property type="match status" value="1"/>
</dbReference>
<comment type="caution">
    <text evidence="5">The sequence shown here is derived from an EMBL/GenBank/DDBJ whole genome shotgun (WGS) entry which is preliminary data.</text>
</comment>
<evidence type="ECO:0000256" key="3">
    <source>
        <dbReference type="ARBA" id="ARBA00023002"/>
    </source>
</evidence>
<dbReference type="InterPro" id="IPR002347">
    <property type="entry name" value="SDR_fam"/>
</dbReference>
<dbReference type="PANTHER" id="PTHR42760:SF53">
    <property type="entry name" value="BLR4183 PROTEIN"/>
    <property type="match status" value="1"/>
</dbReference>
<dbReference type="AlphaFoldDB" id="A0A4Z0QG24"/>
<evidence type="ECO:0000313" key="6">
    <source>
        <dbReference type="Proteomes" id="UP000298471"/>
    </source>
</evidence>
<keyword evidence="2" id="KW-0521">NADP</keyword>
<proteinExistence type="inferred from homology"/>
<sequence length="253" mass="26825">MSTSKIALVTGGSRGLGHNSALQLAQAGHDLIITYRSKAAEAQATVQQLEALGRRAVALPLDTSQTATFPAFVAAVSEQLQQKWQRSSFDFLINNAGIDAPSPFPETTEEDFDNLLNVHFKGVYFLTQKLLPLLADGGGIVNFSTGLARFTTPGYAAYASMKGAVETLTKYMAKELGSRGIRANVVAPGIIKTDFTAAARAAHPQLEQYMSGNTALGRIGEPDDVGGVVAFLCSDAARWVNAQRLEASGGYAL</sequence>
<evidence type="ECO:0000313" key="5">
    <source>
        <dbReference type="EMBL" id="TGE27981.1"/>
    </source>
</evidence>
<dbReference type="FunFam" id="3.40.50.720:FF:000374">
    <property type="entry name" value="3-oxoacyl-(Acyl-carrier-protein) reductase"/>
    <property type="match status" value="1"/>
</dbReference>
<name>A0A4Z0QG24_9BACT</name>
<dbReference type="Pfam" id="PF13561">
    <property type="entry name" value="adh_short_C2"/>
    <property type="match status" value="1"/>
</dbReference>
<dbReference type="Proteomes" id="UP000298471">
    <property type="component" value="Unassembled WGS sequence"/>
</dbReference>
<evidence type="ECO:0000256" key="2">
    <source>
        <dbReference type="ARBA" id="ARBA00022857"/>
    </source>
</evidence>
<evidence type="ECO:0000259" key="4">
    <source>
        <dbReference type="SMART" id="SM00822"/>
    </source>
</evidence>
<comment type="similarity">
    <text evidence="1">Belongs to the short-chain dehydrogenases/reductases (SDR) family.</text>
</comment>
<dbReference type="OrthoDB" id="9804104at2"/>
<dbReference type="PRINTS" id="PR00080">
    <property type="entry name" value="SDRFAMILY"/>
</dbReference>